<dbReference type="InterPro" id="IPR006674">
    <property type="entry name" value="HD_domain"/>
</dbReference>
<evidence type="ECO:0000313" key="10">
    <source>
        <dbReference type="Proteomes" id="UP000295188"/>
    </source>
</evidence>
<dbReference type="AlphaFoldDB" id="A0A4R3K2J6"/>
<dbReference type="NCBIfam" id="TIGR00277">
    <property type="entry name" value="HDIG"/>
    <property type="match status" value="1"/>
</dbReference>
<dbReference type="Gene3D" id="3.30.1370.10">
    <property type="entry name" value="K Homology domain, type 1"/>
    <property type="match status" value="1"/>
</dbReference>
<proteinExistence type="inferred from homology"/>
<keyword evidence="5" id="KW-1133">Transmembrane helix</keyword>
<dbReference type="HAMAP" id="MF_00335">
    <property type="entry name" value="RNase_Y"/>
    <property type="match status" value="1"/>
</dbReference>
<name>A0A4R3K2J6_9FIRM</name>
<comment type="similarity">
    <text evidence="5">Belongs to the RNase Y family.</text>
</comment>
<reference evidence="9 10" key="1">
    <citation type="submission" date="2019-03" db="EMBL/GenBank/DDBJ databases">
        <title>Genomic Encyclopedia of Type Strains, Phase IV (KMG-IV): sequencing the most valuable type-strain genomes for metagenomic binning, comparative biology and taxonomic classification.</title>
        <authorList>
            <person name="Goeker M."/>
        </authorList>
    </citation>
    <scope>NUCLEOTIDE SEQUENCE [LARGE SCALE GENOMIC DNA]</scope>
    <source>
        <strain evidence="9 10">DSM 20467</strain>
    </source>
</reference>
<dbReference type="Pfam" id="PF12072">
    <property type="entry name" value="RNase_Y_N"/>
    <property type="match status" value="1"/>
</dbReference>
<dbReference type="RefSeq" id="WP_132551283.1">
    <property type="nucleotide sequence ID" value="NZ_SMAA01000021.1"/>
</dbReference>
<sequence length="514" mass="57507">MKIIIEIILAAVIAIILGFAAGYVMRKKKAEEIIGSAELEAKRIVDSTQKDIETKKKESIIEAKEETHRLRQELERETRERRSELQRQERRLMQKEENLDRKIEGLEKKESVLSRKENEIDKTRETVNAMHAKQLAELERISGLTLDEARTILLADAETAIKHDKALMIKEYEQQAKDEGEKKAQNIIAQAIQRCAADQVAETTVSVVALPNDEMKGRIIGREGRNIRALETLTGIDLIIDDTPEAVILSGFDPVRREIARIALEKLITDGRIHPARIEEMVEKARKEVEQRIKEAGEQASFDSGVHGLHPELIRLLGRLKYRTSYGQNVLHHSVEVAHLAGVMAAELGVDVPMAKRAALLHDIGKAVDHEVEGSHVTIGADLARKYRESPNIVNAIAAHHGDEEPHTVEAVLVAAADAISAARPGARRESLESYLKRLTRLEDIAESFDGVDRSFAIQAGREIRIMVKPDKIDDITAVGLAHDIVKKVEGELEYPGQIKVTVIRETRVVDYAK</sequence>
<keyword evidence="1 5" id="KW-0540">Nuclease</keyword>
<dbReference type="PROSITE" id="PS51831">
    <property type="entry name" value="HD"/>
    <property type="match status" value="1"/>
</dbReference>
<evidence type="ECO:0000256" key="6">
    <source>
        <dbReference type="NCBIfam" id="TIGR03319"/>
    </source>
</evidence>
<evidence type="ECO:0000313" key="9">
    <source>
        <dbReference type="EMBL" id="TCS76673.1"/>
    </source>
</evidence>
<dbReference type="Gene3D" id="1.10.3210.10">
    <property type="entry name" value="Hypothetical protein af1432"/>
    <property type="match status" value="1"/>
</dbReference>
<dbReference type="NCBIfam" id="TIGR03319">
    <property type="entry name" value="RNase_Y"/>
    <property type="match status" value="1"/>
</dbReference>
<keyword evidence="5" id="KW-1003">Cell membrane</keyword>
<keyword evidence="5" id="KW-0472">Membrane</keyword>
<dbReference type="GO" id="GO:0005886">
    <property type="term" value="C:plasma membrane"/>
    <property type="evidence" value="ECO:0007669"/>
    <property type="project" value="UniProtKB-SubCell"/>
</dbReference>
<gene>
    <name evidence="5" type="primary">rny</name>
    <name evidence="9" type="ORF">EDC37_1218</name>
</gene>
<dbReference type="Proteomes" id="UP000295188">
    <property type="component" value="Unassembled WGS sequence"/>
</dbReference>
<dbReference type="SMART" id="SM00322">
    <property type="entry name" value="KH"/>
    <property type="match status" value="1"/>
</dbReference>
<dbReference type="CDD" id="cd00077">
    <property type="entry name" value="HDc"/>
    <property type="match status" value="1"/>
</dbReference>
<feature type="domain" description="HD" evidence="8">
    <location>
        <begin position="330"/>
        <end position="423"/>
    </location>
</feature>
<feature type="coiled-coil region" evidence="7">
    <location>
        <begin position="57"/>
        <end position="133"/>
    </location>
</feature>
<evidence type="ECO:0000256" key="4">
    <source>
        <dbReference type="ARBA" id="ARBA00022884"/>
    </source>
</evidence>
<dbReference type="SUPFAM" id="SSF54791">
    <property type="entry name" value="Eukaryotic type KH-domain (KH-domain type I)"/>
    <property type="match status" value="1"/>
</dbReference>
<dbReference type="InterPro" id="IPR017705">
    <property type="entry name" value="Ribonuclease_Y"/>
</dbReference>
<comment type="caution">
    <text evidence="9">The sequence shown here is derived from an EMBL/GenBank/DDBJ whole genome shotgun (WGS) entry which is preliminary data.</text>
</comment>
<dbReference type="Pfam" id="PF01966">
    <property type="entry name" value="HD"/>
    <property type="match status" value="1"/>
</dbReference>
<dbReference type="FunFam" id="3.30.1370.10:FF:000006">
    <property type="entry name" value="Ribonuclease Y"/>
    <property type="match status" value="1"/>
</dbReference>
<dbReference type="InterPro" id="IPR004088">
    <property type="entry name" value="KH_dom_type_1"/>
</dbReference>
<evidence type="ECO:0000256" key="1">
    <source>
        <dbReference type="ARBA" id="ARBA00022722"/>
    </source>
</evidence>
<dbReference type="OrthoDB" id="9803205at2"/>
<keyword evidence="3 5" id="KW-0378">Hydrolase</keyword>
<dbReference type="EMBL" id="SMAA01000021">
    <property type="protein sequence ID" value="TCS76673.1"/>
    <property type="molecule type" value="Genomic_DNA"/>
</dbReference>
<evidence type="ECO:0000256" key="3">
    <source>
        <dbReference type="ARBA" id="ARBA00022801"/>
    </source>
</evidence>
<evidence type="ECO:0000259" key="8">
    <source>
        <dbReference type="PROSITE" id="PS51831"/>
    </source>
</evidence>
<dbReference type="InterPro" id="IPR006675">
    <property type="entry name" value="HDIG_dom"/>
</dbReference>
<dbReference type="InterPro" id="IPR036612">
    <property type="entry name" value="KH_dom_type_1_sf"/>
</dbReference>
<protein>
    <recommendedName>
        <fullName evidence="5 6">Ribonuclease Y</fullName>
        <shortName evidence="5">RNase Y</shortName>
        <ecNumber evidence="5 6">3.1.-.-</ecNumber>
    </recommendedName>
</protein>
<evidence type="ECO:0000256" key="7">
    <source>
        <dbReference type="SAM" id="Coils"/>
    </source>
</evidence>
<dbReference type="GO" id="GO:0003723">
    <property type="term" value="F:RNA binding"/>
    <property type="evidence" value="ECO:0007669"/>
    <property type="project" value="UniProtKB-UniRule"/>
</dbReference>
<evidence type="ECO:0000256" key="5">
    <source>
        <dbReference type="HAMAP-Rule" id="MF_00335"/>
    </source>
</evidence>
<dbReference type="GO" id="GO:0016787">
    <property type="term" value="F:hydrolase activity"/>
    <property type="evidence" value="ECO:0007669"/>
    <property type="project" value="UniProtKB-KW"/>
</dbReference>
<evidence type="ECO:0000256" key="2">
    <source>
        <dbReference type="ARBA" id="ARBA00022759"/>
    </source>
</evidence>
<dbReference type="EC" id="3.1.-.-" evidence="5 6"/>
<dbReference type="InterPro" id="IPR003607">
    <property type="entry name" value="HD/PDEase_dom"/>
</dbReference>
<keyword evidence="10" id="KW-1185">Reference proteome</keyword>
<dbReference type="GO" id="GO:0004521">
    <property type="term" value="F:RNA endonuclease activity"/>
    <property type="evidence" value="ECO:0007669"/>
    <property type="project" value="UniProtKB-UniRule"/>
</dbReference>
<dbReference type="SMART" id="SM00471">
    <property type="entry name" value="HDc"/>
    <property type="match status" value="1"/>
</dbReference>
<keyword evidence="2 5" id="KW-0255">Endonuclease</keyword>
<dbReference type="InterPro" id="IPR004087">
    <property type="entry name" value="KH_dom"/>
</dbReference>
<dbReference type="Pfam" id="PF00013">
    <property type="entry name" value="KH_1"/>
    <property type="match status" value="1"/>
</dbReference>
<keyword evidence="7" id="KW-0175">Coiled coil</keyword>
<dbReference type="GO" id="GO:0006402">
    <property type="term" value="P:mRNA catabolic process"/>
    <property type="evidence" value="ECO:0007669"/>
    <property type="project" value="UniProtKB-UniRule"/>
</dbReference>
<dbReference type="PROSITE" id="PS50084">
    <property type="entry name" value="KH_TYPE_1"/>
    <property type="match status" value="1"/>
</dbReference>
<dbReference type="FunFam" id="1.10.3210.10:FF:000022">
    <property type="entry name" value="Ribonuclease Y"/>
    <property type="match status" value="1"/>
</dbReference>
<dbReference type="SUPFAM" id="SSF109604">
    <property type="entry name" value="HD-domain/PDEase-like"/>
    <property type="match status" value="1"/>
</dbReference>
<keyword evidence="5" id="KW-0812">Transmembrane</keyword>
<dbReference type="InterPro" id="IPR022711">
    <property type="entry name" value="RNase_Y_N"/>
</dbReference>
<organism evidence="9 10">
    <name type="scientific">Pectinatus cerevisiiphilus</name>
    <dbReference type="NCBI Taxonomy" id="86956"/>
    <lineage>
        <taxon>Bacteria</taxon>
        <taxon>Bacillati</taxon>
        <taxon>Bacillota</taxon>
        <taxon>Negativicutes</taxon>
        <taxon>Selenomonadales</taxon>
        <taxon>Selenomonadaceae</taxon>
        <taxon>Pectinatus</taxon>
    </lineage>
</organism>
<accession>A0A4R3K2J6</accession>
<keyword evidence="4 5" id="KW-0694">RNA-binding</keyword>
<comment type="subcellular location">
    <subcellularLocation>
        <location evidence="5">Cell membrane</location>
        <topology evidence="5">Single-pass membrane protein</topology>
    </subcellularLocation>
</comment>
<dbReference type="PANTHER" id="PTHR12826">
    <property type="entry name" value="RIBONUCLEASE Y"/>
    <property type="match status" value="1"/>
</dbReference>
<dbReference type="PANTHER" id="PTHR12826:SF15">
    <property type="entry name" value="RIBONUCLEASE Y"/>
    <property type="match status" value="1"/>
</dbReference>
<feature type="transmembrane region" description="Helical" evidence="5">
    <location>
        <begin position="7"/>
        <end position="25"/>
    </location>
</feature>
<comment type="function">
    <text evidence="5">Endoribonuclease that initiates mRNA decay.</text>
</comment>
<dbReference type="CDD" id="cd22431">
    <property type="entry name" value="KH-I_RNaseY"/>
    <property type="match status" value="1"/>
</dbReference>